<comment type="function">
    <text evidence="5">Key component of the cytosolic iron-sulfur protein assembly (CIA) complex, a multiprotein complex that mediates the incorporation of iron-sulfur cluster into apoproteins specifically involved in DNA metabolism and genomic integrity. In the CIA complex, MMS19 acts as an adapter between early-acting CIA components and a subset of cellular target iron-sulfur proteins.</text>
</comment>
<keyword evidence="3" id="KW-0677">Repeat</keyword>
<evidence type="ECO:0000256" key="6">
    <source>
        <dbReference type="SAM" id="MobiDB-lite"/>
    </source>
</evidence>
<organism evidence="9 10">
    <name type="scientific">Puccinia graminis f. sp. tritici (strain CRL 75-36-700-3 / race SCCL)</name>
    <name type="common">Black stem rust fungus</name>
    <dbReference type="NCBI Taxonomy" id="418459"/>
    <lineage>
        <taxon>Eukaryota</taxon>
        <taxon>Fungi</taxon>
        <taxon>Dikarya</taxon>
        <taxon>Basidiomycota</taxon>
        <taxon>Pucciniomycotina</taxon>
        <taxon>Pucciniomycetes</taxon>
        <taxon>Pucciniales</taxon>
        <taxon>Pucciniaceae</taxon>
        <taxon>Puccinia</taxon>
    </lineage>
</organism>
<reference key="1">
    <citation type="submission" date="2007-01" db="EMBL/GenBank/DDBJ databases">
        <title>The Genome Sequence of Puccinia graminis f. sp. tritici Strain CRL 75-36-700-3.</title>
        <authorList>
            <consortium name="The Broad Institute Genome Sequencing Platform"/>
            <person name="Birren B."/>
            <person name="Lander E."/>
            <person name="Galagan J."/>
            <person name="Nusbaum C."/>
            <person name="Devon K."/>
            <person name="Cuomo C."/>
            <person name="Jaffe D."/>
            <person name="Butler J."/>
            <person name="Alvarez P."/>
            <person name="Gnerre S."/>
            <person name="Grabherr M."/>
            <person name="Mauceli E."/>
            <person name="Brockman W."/>
            <person name="Young S."/>
            <person name="LaButti K."/>
            <person name="Sykes S."/>
            <person name="DeCaprio D."/>
            <person name="Crawford M."/>
            <person name="Koehrsen M."/>
            <person name="Engels R."/>
            <person name="Montgomery P."/>
            <person name="Pearson M."/>
            <person name="Howarth C."/>
            <person name="Larson L."/>
            <person name="White J."/>
            <person name="Zeng Q."/>
            <person name="Kodira C."/>
            <person name="Yandava C."/>
            <person name="Alvarado L."/>
            <person name="O'Leary S."/>
            <person name="Szabo L."/>
            <person name="Dean R."/>
            <person name="Schein J."/>
        </authorList>
    </citation>
    <scope>NUCLEOTIDE SEQUENCE</scope>
    <source>
        <strain>CRL 75-36-700-3</strain>
    </source>
</reference>
<dbReference type="EMBL" id="DS178333">
    <property type="protein sequence ID" value="EFP90508.2"/>
    <property type="molecule type" value="Genomic_DNA"/>
</dbReference>
<dbReference type="InterPro" id="IPR029240">
    <property type="entry name" value="MMS19_N"/>
</dbReference>
<dbReference type="GO" id="GO:0016226">
    <property type="term" value="P:iron-sulfur cluster assembly"/>
    <property type="evidence" value="ECO:0007669"/>
    <property type="project" value="UniProtKB-UniRule"/>
</dbReference>
<dbReference type="GO" id="GO:0097361">
    <property type="term" value="C:cytosolic [4Fe-4S] assembly targeting complex"/>
    <property type="evidence" value="ECO:0000318"/>
    <property type="project" value="GO_Central"/>
</dbReference>
<evidence type="ECO:0000259" key="7">
    <source>
        <dbReference type="Pfam" id="PF12460"/>
    </source>
</evidence>
<evidence type="ECO:0000256" key="3">
    <source>
        <dbReference type="ARBA" id="ARBA00022737"/>
    </source>
</evidence>
<name>E3L1T3_PUCGT</name>
<gene>
    <name evidence="9" type="ORF">PGTG_16095</name>
</gene>
<dbReference type="PANTHER" id="PTHR12891">
    <property type="entry name" value="DNA REPAIR/TRANSCRIPTION PROTEIN MET18/MMS19"/>
    <property type="match status" value="1"/>
</dbReference>
<dbReference type="GO" id="GO:0005634">
    <property type="term" value="C:nucleus"/>
    <property type="evidence" value="ECO:0007669"/>
    <property type="project" value="UniProtKB-SubCell"/>
</dbReference>
<dbReference type="KEGG" id="pgr:PGTG_16095"/>
<dbReference type="SUPFAM" id="SSF48371">
    <property type="entry name" value="ARM repeat"/>
    <property type="match status" value="1"/>
</dbReference>
<keyword evidence="4 5" id="KW-0539">Nucleus</keyword>
<dbReference type="OrthoDB" id="342900at2759"/>
<dbReference type="Gene3D" id="1.25.10.10">
    <property type="entry name" value="Leucine-rich Repeat Variant"/>
    <property type="match status" value="1"/>
</dbReference>
<evidence type="ECO:0000313" key="9">
    <source>
        <dbReference type="EMBL" id="EFP90508.2"/>
    </source>
</evidence>
<dbReference type="InterPro" id="IPR011989">
    <property type="entry name" value="ARM-like"/>
</dbReference>
<evidence type="ECO:0000256" key="2">
    <source>
        <dbReference type="ARBA" id="ARBA00009340"/>
    </source>
</evidence>
<feature type="region of interest" description="Disordered" evidence="6">
    <location>
        <begin position="1121"/>
        <end position="1144"/>
    </location>
</feature>
<feature type="domain" description="MMS19 N-terminal" evidence="8">
    <location>
        <begin position="58"/>
        <end position="339"/>
    </location>
</feature>
<dbReference type="PANTHER" id="PTHR12891:SF0">
    <property type="entry name" value="MMS19 NUCLEOTIDE EXCISION REPAIR PROTEIN HOMOLOG"/>
    <property type="match status" value="1"/>
</dbReference>
<dbReference type="HOGENOM" id="CLU_005943_1_0_1"/>
<dbReference type="GO" id="GO:0051604">
    <property type="term" value="P:protein maturation"/>
    <property type="evidence" value="ECO:0000318"/>
    <property type="project" value="GO_Central"/>
</dbReference>
<dbReference type="eggNOG" id="KOG1967">
    <property type="taxonomic scope" value="Eukaryota"/>
</dbReference>
<dbReference type="Pfam" id="PF14500">
    <property type="entry name" value="MMS19_N"/>
    <property type="match status" value="1"/>
</dbReference>
<dbReference type="InterPro" id="IPR024687">
    <property type="entry name" value="MMS19_C"/>
</dbReference>
<dbReference type="InterPro" id="IPR039920">
    <property type="entry name" value="MMS19"/>
</dbReference>
<keyword evidence="5" id="KW-0234">DNA repair</keyword>
<evidence type="ECO:0000256" key="4">
    <source>
        <dbReference type="ARBA" id="ARBA00023242"/>
    </source>
</evidence>
<evidence type="ECO:0000259" key="8">
    <source>
        <dbReference type="Pfam" id="PF14500"/>
    </source>
</evidence>
<dbReference type="GO" id="GO:0006281">
    <property type="term" value="P:DNA repair"/>
    <property type="evidence" value="ECO:0007669"/>
    <property type="project" value="UniProtKB-UniRule"/>
</dbReference>
<reference evidence="10" key="2">
    <citation type="journal article" date="2011" name="Proc. Natl. Acad. Sci. U.S.A.">
        <title>Obligate biotrophy features unraveled by the genomic analysis of rust fungi.</title>
        <authorList>
            <person name="Duplessis S."/>
            <person name="Cuomo C.A."/>
            <person name="Lin Y.-C."/>
            <person name="Aerts A."/>
            <person name="Tisserant E."/>
            <person name="Veneault-Fourrey C."/>
            <person name="Joly D.L."/>
            <person name="Hacquard S."/>
            <person name="Amselem J."/>
            <person name="Cantarel B.L."/>
            <person name="Chiu R."/>
            <person name="Coutinho P.M."/>
            <person name="Feau N."/>
            <person name="Field M."/>
            <person name="Frey P."/>
            <person name="Gelhaye E."/>
            <person name="Goldberg J."/>
            <person name="Grabherr M.G."/>
            <person name="Kodira C.D."/>
            <person name="Kohler A."/>
            <person name="Kuees U."/>
            <person name="Lindquist E.A."/>
            <person name="Lucas S.M."/>
            <person name="Mago R."/>
            <person name="Mauceli E."/>
            <person name="Morin E."/>
            <person name="Murat C."/>
            <person name="Pangilinan J.L."/>
            <person name="Park R."/>
            <person name="Pearson M."/>
            <person name="Quesneville H."/>
            <person name="Rouhier N."/>
            <person name="Sakthikumar S."/>
            <person name="Salamov A.A."/>
            <person name="Schmutz J."/>
            <person name="Selles B."/>
            <person name="Shapiro H."/>
            <person name="Tanguay P."/>
            <person name="Tuskan G.A."/>
            <person name="Henrissat B."/>
            <person name="Van de Peer Y."/>
            <person name="Rouze P."/>
            <person name="Ellis J.G."/>
            <person name="Dodds P.N."/>
            <person name="Schein J.E."/>
            <person name="Zhong S."/>
            <person name="Hamelin R.C."/>
            <person name="Grigoriev I.V."/>
            <person name="Szabo L.J."/>
            <person name="Martin F."/>
        </authorList>
    </citation>
    <scope>NUCLEOTIDE SEQUENCE [LARGE SCALE GENOMIC DNA]</scope>
    <source>
        <strain evidence="10">CRL 75-36-700-3 / race SCCL</strain>
    </source>
</reference>
<dbReference type="GeneID" id="10530405"/>
<dbReference type="FunCoup" id="E3L1T3">
    <property type="interactions" value="523"/>
</dbReference>
<sequence length="1187" mass="129992">MQDEDHPASALVNRYLELSAGQITPSESQNITQELSSWVQKEPQTHLLLVIQASRLGLTSESDTTRAHANRLLARLVHALIDYKSLSKTQVNLLVEFFVEKLDDGPSIVVEALAALRSLSRSDNFQAEHAIKCCNAFVFSSTLPHAFLRVQLTPLPPNSLFQHLSIRDLEQPKRLAVLMLVDNLLAYHRDALQSMGSEFLSGYCTLVEGEKDPRNLVVAFKLAKVILTEFDLGDQAESLFDITFCYFPITFKPPPGNPDAYGGITAEELTQGLIDCLSATPQFGILVLPLLLEKFQAPGLGPKSQVLETVIQAFPIYGRAAVAEFASLFWESFLVEIFQPNTSPSQDFLRLLERACQTLFSTVFPAEVEFSPSGPLDFIKQALEVVMKELHSPEKSRAVPATRLVGWIVESGANVTDVILPTIDTSVGTLLHLWKATKTATGDDVLLKRTSILGHLSTIFSSIGAVTSKQATSVHLSISQWLTSSLRHDILSILIKEVLENASCTDPLLQVAALRTLVNFVGIPDTLEMHEANDVIGTVTRLLLSSDENEITNAVIENLSTIADSHPAAVASVTLPELFSKLPSANHLPSVEASPPIPPVTSAKYITILDGLASLCDRATLFDSFLVRLFDALESSCNAAFQVSVKEFLSLSDGNNRNQPFDYRAYSHHLLICLHTVIQAKINSFNATLKSPASDMEECAVTATQARGIIGRLFEILLCEGHALENLPAEGGGEASGVRRDVDLNAIREHCTIRNDKRIVINAGQIINSLMGQLDFHLGNVTEIVAESRNLSSASSATRSCKIERGFLPMSVDAPDPDKNMLALYVEALIAIRPGYYHFISQTGSPNPVALQASLRLLCSTLDQFWASEIEASRLTRPRSRKLAIMMWIWIIKGLVVRSDPRGYTMLDRICGLLKEDGELKGWIAKRLAVVVDHKDETISPKNFAVIKVEHSPPSSTVVCFRLDTNSIWDDAQFLSMQRACHYLIGRLVRDYAEANEDSRWVYLVGLATLLARVGSSVTSLQHEKIIPLLLEALKLPDVDVKLDSLVTIHDLIENDKRGTVFENHLSSLVSALLINCTFGRGSINGEDRSKTPNDSAPKTGGTSASVRLFALKILALLPSKAGHPSSSTPGPSPPPSGLPSNVAKGVLQGQRNKVLLALSSALDDPKRDVRKIAVDCRAYWFSLNLT</sequence>
<keyword evidence="5" id="KW-0227">DNA damage</keyword>
<keyword evidence="10" id="KW-1185">Reference proteome</keyword>
<comment type="subcellular location">
    <subcellularLocation>
        <location evidence="1 5">Nucleus</location>
    </subcellularLocation>
</comment>
<evidence type="ECO:0000313" key="10">
    <source>
        <dbReference type="Proteomes" id="UP000008783"/>
    </source>
</evidence>
<proteinExistence type="inferred from homology"/>
<dbReference type="InParanoid" id="E3L1T3"/>
<dbReference type="STRING" id="418459.E3L1T3"/>
<evidence type="ECO:0000256" key="1">
    <source>
        <dbReference type="ARBA" id="ARBA00004123"/>
    </source>
</evidence>
<evidence type="ECO:0000256" key="5">
    <source>
        <dbReference type="RuleBase" id="RU367072"/>
    </source>
</evidence>
<protein>
    <recommendedName>
        <fullName evidence="5">MMS19 nucleotide excision repair protein</fullName>
    </recommendedName>
</protein>
<dbReference type="AlphaFoldDB" id="E3L1T3"/>
<dbReference type="Pfam" id="PF12460">
    <property type="entry name" value="MMS19_C"/>
    <property type="match status" value="1"/>
</dbReference>
<dbReference type="RefSeq" id="XP_003334927.2">
    <property type="nucleotide sequence ID" value="XM_003334879.2"/>
</dbReference>
<comment type="similarity">
    <text evidence="2 5">Belongs to the MET18/MMS19 family.</text>
</comment>
<accession>E3L1T3</accession>
<feature type="domain" description="MMS19 C-terminal" evidence="7">
    <location>
        <begin position="750"/>
        <end position="1119"/>
    </location>
</feature>
<dbReference type="InterPro" id="IPR016024">
    <property type="entry name" value="ARM-type_fold"/>
</dbReference>
<dbReference type="Proteomes" id="UP000008783">
    <property type="component" value="Unassembled WGS sequence"/>
</dbReference>
<dbReference type="VEuPathDB" id="FungiDB:PGTG_16095"/>